<evidence type="ECO:0000313" key="2">
    <source>
        <dbReference type="Proteomes" id="UP000887013"/>
    </source>
</evidence>
<dbReference type="Proteomes" id="UP000887013">
    <property type="component" value="Unassembled WGS sequence"/>
</dbReference>
<reference evidence="1" key="1">
    <citation type="submission" date="2020-08" db="EMBL/GenBank/DDBJ databases">
        <title>Multicomponent nature underlies the extraordinary mechanical properties of spider dragline silk.</title>
        <authorList>
            <person name="Kono N."/>
            <person name="Nakamura H."/>
            <person name="Mori M."/>
            <person name="Yoshida Y."/>
            <person name="Ohtoshi R."/>
            <person name="Malay A.D."/>
            <person name="Moran D.A.P."/>
            <person name="Tomita M."/>
            <person name="Numata K."/>
            <person name="Arakawa K."/>
        </authorList>
    </citation>
    <scope>NUCLEOTIDE SEQUENCE</scope>
</reference>
<protein>
    <submittedName>
        <fullName evidence="1">Uncharacterized protein</fullName>
    </submittedName>
</protein>
<dbReference type="AlphaFoldDB" id="A0A8X6T2F7"/>
<keyword evidence="2" id="KW-1185">Reference proteome</keyword>
<evidence type="ECO:0000313" key="1">
    <source>
        <dbReference type="EMBL" id="GFS69343.1"/>
    </source>
</evidence>
<gene>
    <name evidence="1" type="ORF">NPIL_13661</name>
</gene>
<comment type="caution">
    <text evidence="1">The sequence shown here is derived from an EMBL/GenBank/DDBJ whole genome shotgun (WGS) entry which is preliminary data.</text>
</comment>
<proteinExistence type="predicted"/>
<organism evidence="1 2">
    <name type="scientific">Nephila pilipes</name>
    <name type="common">Giant wood spider</name>
    <name type="synonym">Nephila maculata</name>
    <dbReference type="NCBI Taxonomy" id="299642"/>
    <lineage>
        <taxon>Eukaryota</taxon>
        <taxon>Metazoa</taxon>
        <taxon>Ecdysozoa</taxon>
        <taxon>Arthropoda</taxon>
        <taxon>Chelicerata</taxon>
        <taxon>Arachnida</taxon>
        <taxon>Araneae</taxon>
        <taxon>Araneomorphae</taxon>
        <taxon>Entelegynae</taxon>
        <taxon>Araneoidea</taxon>
        <taxon>Nephilidae</taxon>
        <taxon>Nephila</taxon>
    </lineage>
</organism>
<dbReference type="EMBL" id="BMAW01095239">
    <property type="protein sequence ID" value="GFS69343.1"/>
    <property type="molecule type" value="Genomic_DNA"/>
</dbReference>
<sequence>MRIQLIFSRICRFETSTVQTATTVEELEPEKRNTGEVAPAKNKQTKKSDRVAVVVGLPRSCVLFEDMDQFHAPGVFVCSLVSLFVRLSSLNRCTCRGPKPQTGGQIS</sequence>
<name>A0A8X6T2F7_NEPPI</name>
<accession>A0A8X6T2F7</accession>